<accession>A0A4R1RRB8</accession>
<gene>
    <name evidence="2" type="ORF">EDC14_1013112</name>
</gene>
<proteinExistence type="predicted"/>
<dbReference type="PANTHER" id="PTHR43649">
    <property type="entry name" value="ARABINOSE-BINDING PROTEIN-RELATED"/>
    <property type="match status" value="1"/>
</dbReference>
<comment type="caution">
    <text evidence="2">The sequence shown here is derived from an EMBL/GenBank/DDBJ whole genome shotgun (WGS) entry which is preliminary data.</text>
</comment>
<dbReference type="InterPro" id="IPR050490">
    <property type="entry name" value="Bact_solute-bd_prot1"/>
</dbReference>
<evidence type="ECO:0000313" key="3">
    <source>
        <dbReference type="Proteomes" id="UP000295008"/>
    </source>
</evidence>
<dbReference type="Gene3D" id="3.40.190.10">
    <property type="entry name" value="Periplasmic binding protein-like II"/>
    <property type="match status" value="2"/>
</dbReference>
<keyword evidence="1" id="KW-0732">Signal</keyword>
<keyword evidence="3" id="KW-1185">Reference proteome</keyword>
<dbReference type="PANTHER" id="PTHR43649:SF33">
    <property type="entry name" value="POLYGALACTURONAN_RHAMNOGALACTURONAN-BINDING PROTEIN YTCQ"/>
    <property type="match status" value="1"/>
</dbReference>
<name>A0A4R1RRB8_HYDET</name>
<dbReference type="Proteomes" id="UP000295008">
    <property type="component" value="Unassembled WGS sequence"/>
</dbReference>
<evidence type="ECO:0000313" key="2">
    <source>
        <dbReference type="EMBL" id="TCL68570.1"/>
    </source>
</evidence>
<sequence length="541" mass="61811">MKMPKKTERGGPRMKRDFRKLFLVMLAGLFVISMAWGAPGSFAKEKRIKINWVPYSIQPTDPNGEILKWIEEKFNADIDVWNMDESKFDEMVSLRMAAGEIPDFFRISKVANLGNYVNQGVAAVIPNGYLKKYAPNIYKCIQENAPGFMDYGRINGKMYGIPIVSPTNIFHLPLVYREDWLKKVGVAKAPETLAEFEKLMYKFAKEDPDGNGKKDTYGLSNTGMAAVFGAFGVPLNRWAKDDYFVKRGNRILNAAVAPELKSALALLHKWYQDGVLDPEFITGENTGGYWALSHAFINSRIGFSCSGNYYHWIPAGDYSQVTPDGKKIPCDPGAIAKEIGLVNPAMKYAFGMPLQGPNGQRGIFQFNRLMNFYAFGKQVEKDRAKMARILQIFDFASASPDLDQRYRAQWGIQGKHWVWVDKEHEEKNFLPPYDKQDGYNHRLGACLWSDMPFPPKQMREQWAYQHGLNKYGIESVIQFSLPSMVKYGAQLLKMRDQMLISIITGDKPVEWFDQYVKDYMRAGGAEVEKEVNQWYKANHKK</sequence>
<dbReference type="AlphaFoldDB" id="A0A4R1RRB8"/>
<protein>
    <submittedName>
        <fullName evidence="2">Putative aldouronate transport system substrate-binding protein</fullName>
    </submittedName>
</protein>
<reference evidence="2 3" key="1">
    <citation type="submission" date="2019-03" db="EMBL/GenBank/DDBJ databases">
        <title>Genomic Encyclopedia of Type Strains, Phase IV (KMG-IV): sequencing the most valuable type-strain genomes for metagenomic binning, comparative biology and taxonomic classification.</title>
        <authorList>
            <person name="Goeker M."/>
        </authorList>
    </citation>
    <scope>NUCLEOTIDE SEQUENCE [LARGE SCALE GENOMIC DNA]</scope>
    <source>
        <strain evidence="2 3">LX-B</strain>
    </source>
</reference>
<dbReference type="SUPFAM" id="SSF53850">
    <property type="entry name" value="Periplasmic binding protein-like II"/>
    <property type="match status" value="1"/>
</dbReference>
<evidence type="ECO:0000256" key="1">
    <source>
        <dbReference type="ARBA" id="ARBA00022729"/>
    </source>
</evidence>
<dbReference type="EMBL" id="SLUN01000013">
    <property type="protein sequence ID" value="TCL68570.1"/>
    <property type="molecule type" value="Genomic_DNA"/>
</dbReference>
<organism evidence="2 3">
    <name type="scientific">Hydrogenispora ethanolica</name>
    <dbReference type="NCBI Taxonomy" id="1082276"/>
    <lineage>
        <taxon>Bacteria</taxon>
        <taxon>Bacillati</taxon>
        <taxon>Bacillota</taxon>
        <taxon>Hydrogenispora</taxon>
    </lineage>
</organism>